<dbReference type="InterPro" id="IPR050858">
    <property type="entry name" value="Mal-CoA-ACP_Trans/PKS_FabD"/>
</dbReference>
<dbReference type="SUPFAM" id="SSF52151">
    <property type="entry name" value="FabD/lysophospholipase-like"/>
    <property type="match status" value="1"/>
</dbReference>
<keyword evidence="7" id="KW-1185">Reference proteome</keyword>
<dbReference type="Proteomes" id="UP000254834">
    <property type="component" value="Chromosome"/>
</dbReference>
<evidence type="ECO:0000256" key="4">
    <source>
        <dbReference type="ARBA" id="ARBA00048462"/>
    </source>
</evidence>
<dbReference type="OrthoDB" id="9805460at2"/>
<accession>A0A345ZAI3</accession>
<keyword evidence="3" id="KW-0012">Acyltransferase</keyword>
<dbReference type="InterPro" id="IPR016035">
    <property type="entry name" value="Acyl_Trfase/lysoPLipase"/>
</dbReference>
<name>A0A345ZAI3_9BACT</name>
<keyword evidence="2" id="KW-0808">Transferase</keyword>
<gene>
    <name evidence="6" type="ORF">C0J27_00850</name>
</gene>
<dbReference type="KEGG" id="cdes:C0J27_00850"/>
<evidence type="ECO:0000256" key="3">
    <source>
        <dbReference type="ARBA" id="ARBA00023315"/>
    </source>
</evidence>
<dbReference type="InterPro" id="IPR016036">
    <property type="entry name" value="Malonyl_transacylase_ACP-bd"/>
</dbReference>
<dbReference type="Gene3D" id="3.30.70.250">
    <property type="entry name" value="Malonyl-CoA ACP transacylase, ACP-binding"/>
    <property type="match status" value="1"/>
</dbReference>
<reference evidence="6 7" key="1">
    <citation type="submission" date="2017-12" db="EMBL/GenBank/DDBJ databases">
        <title>Chromulinavorax destructans is a abundant pathogen of dominant heterotrophic picoflagllates.</title>
        <authorList>
            <person name="Deeg C.M."/>
            <person name="Zimmer M."/>
            <person name="Suttle C.A."/>
        </authorList>
    </citation>
    <scope>NUCLEOTIDE SEQUENCE [LARGE SCALE GENOMIC DNA]</scope>
    <source>
        <strain evidence="6 7">SeV1</strain>
    </source>
</reference>
<dbReference type="EC" id="2.3.1.39" evidence="1"/>
<evidence type="ECO:0000313" key="6">
    <source>
        <dbReference type="EMBL" id="AXK60300.1"/>
    </source>
</evidence>
<evidence type="ECO:0000259" key="5">
    <source>
        <dbReference type="SMART" id="SM00827"/>
    </source>
</evidence>
<dbReference type="GO" id="GO:0004314">
    <property type="term" value="F:[acyl-carrier-protein] S-malonyltransferase activity"/>
    <property type="evidence" value="ECO:0007669"/>
    <property type="project" value="UniProtKB-EC"/>
</dbReference>
<dbReference type="EMBL" id="CP025544">
    <property type="protein sequence ID" value="AXK60300.1"/>
    <property type="molecule type" value="Genomic_DNA"/>
</dbReference>
<evidence type="ECO:0000313" key="7">
    <source>
        <dbReference type="Proteomes" id="UP000254834"/>
    </source>
</evidence>
<dbReference type="AlphaFoldDB" id="A0A345ZAI3"/>
<organism evidence="6 7">
    <name type="scientific">Candidatus Chromulinivorax destructor</name>
    <dbReference type="NCBI Taxonomy" id="2066483"/>
    <lineage>
        <taxon>Bacteria</taxon>
        <taxon>Candidatus Babelota</taxon>
        <taxon>Candidatus Babeliae</taxon>
        <taxon>Candidatus Babeliales</taxon>
        <taxon>Candidatus Chromulinivoraceae</taxon>
        <taxon>Candidatus Chromulinivorax</taxon>
    </lineage>
</organism>
<dbReference type="InterPro" id="IPR001227">
    <property type="entry name" value="Ac_transferase_dom_sf"/>
</dbReference>
<dbReference type="PANTHER" id="PTHR42681">
    <property type="entry name" value="MALONYL-COA-ACYL CARRIER PROTEIN TRANSACYLASE, MITOCHONDRIAL"/>
    <property type="match status" value="1"/>
</dbReference>
<dbReference type="PANTHER" id="PTHR42681:SF1">
    <property type="entry name" value="MALONYL-COA-ACYL CARRIER PROTEIN TRANSACYLASE, MITOCHONDRIAL"/>
    <property type="match status" value="1"/>
</dbReference>
<protein>
    <recommendedName>
        <fullName evidence="1">[acyl-carrier-protein] S-malonyltransferase</fullName>
        <ecNumber evidence="1">2.3.1.39</ecNumber>
    </recommendedName>
</protein>
<dbReference type="Gene3D" id="3.40.366.10">
    <property type="entry name" value="Malonyl-Coenzyme A Acyl Carrier Protein, domain 2"/>
    <property type="match status" value="1"/>
</dbReference>
<dbReference type="InterPro" id="IPR014043">
    <property type="entry name" value="Acyl_transferase_dom"/>
</dbReference>
<proteinExistence type="predicted"/>
<dbReference type="RefSeq" id="WP_115585315.1">
    <property type="nucleotide sequence ID" value="NZ_CP025544.1"/>
</dbReference>
<comment type="catalytic activity">
    <reaction evidence="4">
        <text>holo-[ACP] + malonyl-CoA = malonyl-[ACP] + CoA</text>
        <dbReference type="Rhea" id="RHEA:41792"/>
        <dbReference type="Rhea" id="RHEA-COMP:9623"/>
        <dbReference type="Rhea" id="RHEA-COMP:9685"/>
        <dbReference type="ChEBI" id="CHEBI:57287"/>
        <dbReference type="ChEBI" id="CHEBI:57384"/>
        <dbReference type="ChEBI" id="CHEBI:64479"/>
        <dbReference type="ChEBI" id="CHEBI:78449"/>
        <dbReference type="EC" id="2.3.1.39"/>
    </reaction>
</comment>
<dbReference type="SMART" id="SM00827">
    <property type="entry name" value="PKS_AT"/>
    <property type="match status" value="1"/>
</dbReference>
<dbReference type="SUPFAM" id="SSF55048">
    <property type="entry name" value="Probable ACP-binding domain of malonyl-CoA ACP transacylase"/>
    <property type="match status" value="1"/>
</dbReference>
<evidence type="ECO:0000256" key="1">
    <source>
        <dbReference type="ARBA" id="ARBA00013258"/>
    </source>
</evidence>
<dbReference type="GO" id="GO:0006633">
    <property type="term" value="P:fatty acid biosynthetic process"/>
    <property type="evidence" value="ECO:0007669"/>
    <property type="project" value="TreeGrafter"/>
</dbReference>
<dbReference type="Pfam" id="PF00698">
    <property type="entry name" value="Acyl_transf_1"/>
    <property type="match status" value="1"/>
</dbReference>
<dbReference type="GO" id="GO:0005829">
    <property type="term" value="C:cytosol"/>
    <property type="evidence" value="ECO:0007669"/>
    <property type="project" value="TreeGrafter"/>
</dbReference>
<sequence>MKKTVGILFPGYGEQFVGMGKKLYDESRLVQDLFEQASMCFDINFVQLCFAASDAEMSEIDKGYLAILLLETAIYAQLAESGLRPDFIAGYGIGEYAAAVACGSLSFADSMYLLSKYARIFKEFIGEHKNYSVLVLSRGFTKESLTELCAKYSTDDKKVFIAAYNTDDNFAIAGDAQLIAQIKEYCKEQEIRKVKELPAAYGLHSPIVDAVVAQLAPYFFKIDFKSLKTPVITSVDGVYVTSADALESAIMRRVNSPLQWDEVMHGFVGCDVLISVGPGKQLAEWARLKYPEKEIYTIENLDDLQALQSFLQEHKAEFEESDKPDQISMGTCHIDDDAVVEPTDLTRADLINELPGDYDIEEGEELA</sequence>
<feature type="domain" description="Malonyl-CoA:ACP transacylase (MAT)" evidence="5">
    <location>
        <begin position="8"/>
        <end position="314"/>
    </location>
</feature>
<evidence type="ECO:0000256" key="2">
    <source>
        <dbReference type="ARBA" id="ARBA00022679"/>
    </source>
</evidence>